<evidence type="ECO:0000256" key="1">
    <source>
        <dbReference type="SAM" id="MobiDB-lite"/>
    </source>
</evidence>
<keyword evidence="3" id="KW-1185">Reference proteome</keyword>
<gene>
    <name evidence="2" type="ORF">LSALG_LOCUS26893</name>
</gene>
<organism evidence="2 3">
    <name type="scientific">Lactuca saligna</name>
    <name type="common">Willowleaf lettuce</name>
    <dbReference type="NCBI Taxonomy" id="75948"/>
    <lineage>
        <taxon>Eukaryota</taxon>
        <taxon>Viridiplantae</taxon>
        <taxon>Streptophyta</taxon>
        <taxon>Embryophyta</taxon>
        <taxon>Tracheophyta</taxon>
        <taxon>Spermatophyta</taxon>
        <taxon>Magnoliopsida</taxon>
        <taxon>eudicotyledons</taxon>
        <taxon>Gunneridae</taxon>
        <taxon>Pentapetalae</taxon>
        <taxon>asterids</taxon>
        <taxon>campanulids</taxon>
        <taxon>Asterales</taxon>
        <taxon>Asteraceae</taxon>
        <taxon>Cichorioideae</taxon>
        <taxon>Cichorieae</taxon>
        <taxon>Lactucinae</taxon>
        <taxon>Lactuca</taxon>
    </lineage>
</organism>
<evidence type="ECO:0000313" key="3">
    <source>
        <dbReference type="Proteomes" id="UP001177003"/>
    </source>
</evidence>
<feature type="region of interest" description="Disordered" evidence="1">
    <location>
        <begin position="88"/>
        <end position="110"/>
    </location>
</feature>
<dbReference type="EMBL" id="OX465081">
    <property type="protein sequence ID" value="CAI9287535.1"/>
    <property type="molecule type" value="Genomic_DNA"/>
</dbReference>
<proteinExistence type="predicted"/>
<reference evidence="2" key="1">
    <citation type="submission" date="2023-04" db="EMBL/GenBank/DDBJ databases">
        <authorList>
            <person name="Vijverberg K."/>
            <person name="Xiong W."/>
            <person name="Schranz E."/>
        </authorList>
    </citation>
    <scope>NUCLEOTIDE SEQUENCE</scope>
</reference>
<name>A0AA35Z7X8_LACSI</name>
<feature type="compositionally biased region" description="Pro residues" evidence="1">
    <location>
        <begin position="97"/>
        <end position="108"/>
    </location>
</feature>
<accession>A0AA35Z7X8</accession>
<evidence type="ECO:0000313" key="2">
    <source>
        <dbReference type="EMBL" id="CAI9287535.1"/>
    </source>
</evidence>
<dbReference type="AlphaFoldDB" id="A0AA35Z7X8"/>
<protein>
    <submittedName>
        <fullName evidence="2">Uncharacterized protein</fullName>
    </submittedName>
</protein>
<dbReference type="Proteomes" id="UP001177003">
    <property type="component" value="Chromosome 5"/>
</dbReference>
<sequence>MNVCEIYSSRPVSSPPASDPTPVVNATIGDVYDQVIWKVQFNIFLIWEEETGIGIQLFVLFVLLSIIKKKLLNISIVASRTPASGRSFTTAKSAGCPAPPTTVVPPSGPNSNPLDLFPQGLPDMGTNAPVGVAGNLDFLRNSPHECFDSKQFQDHHSVEESWDAGFNDDWNIGMLEELKVEDSEGIIGSQSHVEKSLDKLNARNQILRDQFGIDIEAKGRDEGF</sequence>